<organism evidence="8 9">
    <name type="scientific">Undibacterium aquatile</name>
    <dbReference type="NCBI Taxonomy" id="1537398"/>
    <lineage>
        <taxon>Bacteria</taxon>
        <taxon>Pseudomonadati</taxon>
        <taxon>Pseudomonadota</taxon>
        <taxon>Betaproteobacteria</taxon>
        <taxon>Burkholderiales</taxon>
        <taxon>Oxalobacteraceae</taxon>
        <taxon>Undibacterium</taxon>
    </lineage>
</organism>
<gene>
    <name evidence="5 8" type="primary">prmC</name>
    <name evidence="8" type="ORF">H8K26_14745</name>
</gene>
<keyword evidence="2 5" id="KW-0808">Transferase</keyword>
<protein>
    <recommendedName>
        <fullName evidence="5">Release factor glutamine methyltransferase</fullName>
        <shortName evidence="5">RF MTase</shortName>
        <ecNumber evidence="5">2.1.1.297</ecNumber>
    </recommendedName>
    <alternativeName>
        <fullName evidence="5">N5-glutamine methyltransferase PrmC</fullName>
    </alternativeName>
    <alternativeName>
        <fullName evidence="5">Protein-(glutamine-N5) MTase PrmC</fullName>
    </alternativeName>
    <alternativeName>
        <fullName evidence="5">Protein-glutamine N-methyltransferase PrmC</fullName>
    </alternativeName>
</protein>
<dbReference type="RefSeq" id="WP_190480550.1">
    <property type="nucleotide sequence ID" value="NZ_JACOFT010000005.1"/>
</dbReference>
<name>A0ABR6XII3_9BURK</name>
<dbReference type="CDD" id="cd02440">
    <property type="entry name" value="AdoMet_MTases"/>
    <property type="match status" value="1"/>
</dbReference>
<dbReference type="Gene3D" id="3.40.50.150">
    <property type="entry name" value="Vaccinia Virus protein VP39"/>
    <property type="match status" value="1"/>
</dbReference>
<keyword evidence="1 5" id="KW-0489">Methyltransferase</keyword>
<feature type="binding site" evidence="5">
    <location>
        <begin position="115"/>
        <end position="119"/>
    </location>
    <ligand>
        <name>S-adenosyl-L-methionine</name>
        <dbReference type="ChEBI" id="CHEBI:59789"/>
    </ligand>
</feature>
<comment type="similarity">
    <text evidence="5">Belongs to the protein N5-glutamine methyltransferase family. PrmC subfamily.</text>
</comment>
<evidence type="ECO:0000256" key="2">
    <source>
        <dbReference type="ARBA" id="ARBA00022679"/>
    </source>
</evidence>
<dbReference type="GO" id="GO:0032259">
    <property type="term" value="P:methylation"/>
    <property type="evidence" value="ECO:0007669"/>
    <property type="project" value="UniProtKB-KW"/>
</dbReference>
<feature type="domain" description="Release factor glutamine methyltransferase N-terminal" evidence="7">
    <location>
        <begin position="17"/>
        <end position="72"/>
    </location>
</feature>
<evidence type="ECO:0000313" key="8">
    <source>
        <dbReference type="EMBL" id="MBC3812703.1"/>
    </source>
</evidence>
<dbReference type="Pfam" id="PF05175">
    <property type="entry name" value="MTS"/>
    <property type="match status" value="1"/>
</dbReference>
<comment type="caution">
    <text evidence="8">The sequence shown here is derived from an EMBL/GenBank/DDBJ whole genome shotgun (WGS) entry which is preliminary data.</text>
</comment>
<feature type="binding site" evidence="5">
    <location>
        <position position="182"/>
    </location>
    <ligand>
        <name>S-adenosyl-L-methionine</name>
        <dbReference type="ChEBI" id="CHEBI:59789"/>
    </ligand>
</feature>
<feature type="binding site" evidence="5">
    <location>
        <position position="167"/>
    </location>
    <ligand>
        <name>S-adenosyl-L-methionine</name>
        <dbReference type="ChEBI" id="CHEBI:59789"/>
    </ligand>
</feature>
<dbReference type="SUPFAM" id="SSF53335">
    <property type="entry name" value="S-adenosyl-L-methionine-dependent methyltransferases"/>
    <property type="match status" value="1"/>
</dbReference>
<evidence type="ECO:0000313" key="9">
    <source>
        <dbReference type="Proteomes" id="UP000637632"/>
    </source>
</evidence>
<evidence type="ECO:0000259" key="6">
    <source>
        <dbReference type="Pfam" id="PF05175"/>
    </source>
</evidence>
<keyword evidence="9" id="KW-1185">Reference proteome</keyword>
<dbReference type="PANTHER" id="PTHR18895:SF74">
    <property type="entry name" value="MTRF1L RELEASE FACTOR GLUTAMINE METHYLTRANSFERASE"/>
    <property type="match status" value="1"/>
</dbReference>
<dbReference type="InterPro" id="IPR019874">
    <property type="entry name" value="RF_methyltr_PrmC"/>
</dbReference>
<dbReference type="InterPro" id="IPR029063">
    <property type="entry name" value="SAM-dependent_MTases_sf"/>
</dbReference>
<dbReference type="EC" id="2.1.1.297" evidence="5"/>
<dbReference type="NCBIfam" id="TIGR03534">
    <property type="entry name" value="RF_mod_PrmC"/>
    <property type="match status" value="1"/>
</dbReference>
<evidence type="ECO:0000256" key="1">
    <source>
        <dbReference type="ARBA" id="ARBA00022603"/>
    </source>
</evidence>
<feature type="binding site" evidence="5">
    <location>
        <begin position="182"/>
        <end position="185"/>
    </location>
    <ligand>
        <name>substrate</name>
    </ligand>
</feature>
<comment type="function">
    <text evidence="5">Methylates the class 1 translation termination release factors RF1/PrfA and RF2/PrfB on the glutamine residue of the universally conserved GGQ motif.</text>
</comment>
<proteinExistence type="inferred from homology"/>
<dbReference type="GO" id="GO:0102559">
    <property type="term" value="F:peptide chain release factor N(5)-glutamine methyltransferase activity"/>
    <property type="evidence" value="ECO:0007669"/>
    <property type="project" value="UniProtKB-EC"/>
</dbReference>
<dbReference type="InterPro" id="IPR002052">
    <property type="entry name" value="DNA_methylase_N6_adenine_CS"/>
</dbReference>
<keyword evidence="3 5" id="KW-0949">S-adenosyl-L-methionine</keyword>
<dbReference type="PANTHER" id="PTHR18895">
    <property type="entry name" value="HEMK METHYLTRANSFERASE"/>
    <property type="match status" value="1"/>
</dbReference>
<dbReference type="HAMAP" id="MF_02126">
    <property type="entry name" value="RF_methyltr_PrmC"/>
    <property type="match status" value="1"/>
</dbReference>
<dbReference type="InterPro" id="IPR050320">
    <property type="entry name" value="N5-glutamine_MTase"/>
</dbReference>
<dbReference type="InterPro" id="IPR040758">
    <property type="entry name" value="PrmC_N"/>
</dbReference>
<comment type="catalytic activity">
    <reaction evidence="4 5">
        <text>L-glutaminyl-[peptide chain release factor] + S-adenosyl-L-methionine = N(5)-methyl-L-glutaminyl-[peptide chain release factor] + S-adenosyl-L-homocysteine + H(+)</text>
        <dbReference type="Rhea" id="RHEA:42896"/>
        <dbReference type="Rhea" id="RHEA-COMP:10271"/>
        <dbReference type="Rhea" id="RHEA-COMP:10272"/>
        <dbReference type="ChEBI" id="CHEBI:15378"/>
        <dbReference type="ChEBI" id="CHEBI:30011"/>
        <dbReference type="ChEBI" id="CHEBI:57856"/>
        <dbReference type="ChEBI" id="CHEBI:59789"/>
        <dbReference type="ChEBI" id="CHEBI:61891"/>
        <dbReference type="EC" id="2.1.1.297"/>
    </reaction>
</comment>
<feature type="binding site" evidence="5">
    <location>
        <position position="138"/>
    </location>
    <ligand>
        <name>S-adenosyl-L-methionine</name>
        <dbReference type="ChEBI" id="CHEBI:59789"/>
    </ligand>
</feature>
<evidence type="ECO:0000256" key="4">
    <source>
        <dbReference type="ARBA" id="ARBA00048391"/>
    </source>
</evidence>
<dbReference type="InterPro" id="IPR007848">
    <property type="entry name" value="Small_mtfrase_dom"/>
</dbReference>
<dbReference type="InterPro" id="IPR004556">
    <property type="entry name" value="HemK-like"/>
</dbReference>
<reference evidence="8 9" key="1">
    <citation type="submission" date="2020-08" db="EMBL/GenBank/DDBJ databases">
        <title>Novel species isolated from subtropical streams in China.</title>
        <authorList>
            <person name="Lu H."/>
        </authorList>
    </citation>
    <scope>NUCLEOTIDE SEQUENCE [LARGE SCALE GENOMIC DNA]</scope>
    <source>
        <strain evidence="8 9">CCTCC AB 2015119</strain>
    </source>
</reference>
<dbReference type="EMBL" id="JACOFT010000005">
    <property type="protein sequence ID" value="MBC3812703.1"/>
    <property type="molecule type" value="Genomic_DNA"/>
</dbReference>
<feature type="domain" description="Methyltransferase small" evidence="6">
    <location>
        <begin position="105"/>
        <end position="188"/>
    </location>
</feature>
<dbReference type="PROSITE" id="PS00092">
    <property type="entry name" value="N6_MTASE"/>
    <property type="match status" value="1"/>
</dbReference>
<dbReference type="Proteomes" id="UP000637632">
    <property type="component" value="Unassembled WGS sequence"/>
</dbReference>
<dbReference type="Gene3D" id="1.10.8.10">
    <property type="entry name" value="DNA helicase RuvA subunit, C-terminal domain"/>
    <property type="match status" value="1"/>
</dbReference>
<dbReference type="NCBIfam" id="TIGR00536">
    <property type="entry name" value="hemK_fam"/>
    <property type="match status" value="1"/>
</dbReference>
<dbReference type="Pfam" id="PF17827">
    <property type="entry name" value="PrmC_N"/>
    <property type="match status" value="1"/>
</dbReference>
<sequence length="275" mass="30368">MTAGQPLSIADHERLSPLDKLETRMLLMHVTGFSRIQLITRSDYQLSAQQMSQFVELQQRRLAGEPIAYLTGEREFFGLPFYTSPAVLIPRPDTELLVELGLQFAPQNSSLLDLGTGSGAIAIAIAHERQDLDVCAVDISTEALAVANKNAARLLPPDRLQLLHSDWYSALTGKVFQTIVSNPPYIVKDDPHLSQGDLRFEPINALTDHADGLSAYRHIVSGAHMHLAPQGWLLMEHGYHQAEDVRALLNGAGYTQVQSWRDLAGIERVTGGQRS</sequence>
<evidence type="ECO:0000259" key="7">
    <source>
        <dbReference type="Pfam" id="PF17827"/>
    </source>
</evidence>
<accession>A0ABR6XII3</accession>
<evidence type="ECO:0000256" key="5">
    <source>
        <dbReference type="HAMAP-Rule" id="MF_02126"/>
    </source>
</evidence>
<evidence type="ECO:0000256" key="3">
    <source>
        <dbReference type="ARBA" id="ARBA00022691"/>
    </source>
</evidence>